<protein>
    <recommendedName>
        <fullName evidence="11">Methylcrotonoyl-CoA carboxylase subunit alpha, mitochondrial</fullName>
    </recommendedName>
</protein>
<evidence type="ECO:0000256" key="1">
    <source>
        <dbReference type="ARBA" id="ARBA00001953"/>
    </source>
</evidence>
<evidence type="ECO:0000313" key="9">
    <source>
        <dbReference type="EMBL" id="CAH0747316.1"/>
    </source>
</evidence>
<dbReference type="Pfam" id="PF00289">
    <property type="entry name" value="Biotin_carb_N"/>
    <property type="match status" value="1"/>
</dbReference>
<dbReference type="InterPro" id="IPR011054">
    <property type="entry name" value="Rudment_hybrid_motif"/>
</dbReference>
<keyword evidence="3 6" id="KW-0547">Nucleotide-binding</keyword>
<dbReference type="OrthoDB" id="196847at2759"/>
<dbReference type="FunFam" id="3.30.1490.20:FF:000003">
    <property type="entry name" value="acetyl-CoA carboxylase isoform X1"/>
    <property type="match status" value="1"/>
</dbReference>
<dbReference type="PROSITE" id="PS50975">
    <property type="entry name" value="ATP_GRASP"/>
    <property type="match status" value="1"/>
</dbReference>
<dbReference type="PROSITE" id="PS50979">
    <property type="entry name" value="BC"/>
    <property type="match status" value="1"/>
</dbReference>
<dbReference type="Pfam" id="PF02786">
    <property type="entry name" value="CPSase_L_D2"/>
    <property type="match status" value="1"/>
</dbReference>
<name>A0A9P0C2Y8_9NEOP</name>
<comment type="cofactor">
    <cofactor evidence="1">
        <name>biotin</name>
        <dbReference type="ChEBI" id="CHEBI:57586"/>
    </cofactor>
</comment>
<feature type="domain" description="ATP-grasp" evidence="7">
    <location>
        <begin position="155"/>
        <end position="353"/>
    </location>
</feature>
<feature type="domain" description="Biotin carboxylation" evidence="8">
    <location>
        <begin position="36"/>
        <end position="483"/>
    </location>
</feature>
<sequence length="563" mass="63403">MSYLWRLNKICNNRSLFYTIRLNHAQALREDVQRQHISKVLIANRGEIACRVMRTAKKLGIRTVAVYSDADKQAMHVEMADEAYHIGPAPSTQSYLNASKILQVAKKSNSQAIHPGYGFLSENVEFCERCSREGVIFIGPPPTAIRDMGIKSTSKAIMSDAGVPIVKGYHGEDQSIERLQAEAQRIGFPLMIKAVRGGGGKGMRIAMTEADFLPQLESAKRESLKSFGDDNMLLEQYITDPRHVEVQVFADMHGNVVHLFERDCSVQRRHQKIIEEAPAPGLSEETRRSLGEAAVRAARAVGYVGAGTVEFILHRVTHEFHFMEMNTRLQVEHPISEMITGTDLVEWQLRVAAGEPLPLTQEEIIRRGHAVECRIYAEEPGAGFLPRAGTLHRLTQPKPENNVRVETGVREGQEVSVHYDPMIAKLVVWGRDRTEALDKTRAKLAEYKVAGLETNVNFLLRLSGAKAFVEGDVHTAFIPQHEAELFPRLDNDTVEEKAIQAALGHIIYSQRLSRSNDSWKGITVDSAGWRPNYQLKKTIPIKYEETGILYIKHLYSVVSWYRF</sequence>
<keyword evidence="5" id="KW-0092">Biotin</keyword>
<dbReference type="PROSITE" id="PS00867">
    <property type="entry name" value="CPSASE_2"/>
    <property type="match status" value="1"/>
</dbReference>
<dbReference type="InterPro" id="IPR011764">
    <property type="entry name" value="Biotin_carboxylation_dom"/>
</dbReference>
<dbReference type="Pfam" id="PF02785">
    <property type="entry name" value="Biotin_carb_C"/>
    <property type="match status" value="1"/>
</dbReference>
<dbReference type="FunFam" id="3.40.50.20:FF:000010">
    <property type="entry name" value="Propionyl-CoA carboxylase subunit alpha"/>
    <property type="match status" value="1"/>
</dbReference>
<reference evidence="9" key="1">
    <citation type="submission" date="2021-12" db="EMBL/GenBank/DDBJ databases">
        <authorList>
            <person name="King R."/>
        </authorList>
    </citation>
    <scope>NUCLEOTIDE SEQUENCE</scope>
</reference>
<evidence type="ECO:0000256" key="3">
    <source>
        <dbReference type="ARBA" id="ARBA00022741"/>
    </source>
</evidence>
<evidence type="ECO:0000256" key="4">
    <source>
        <dbReference type="ARBA" id="ARBA00022840"/>
    </source>
</evidence>
<keyword evidence="2" id="KW-0436">Ligase</keyword>
<evidence type="ECO:0000256" key="2">
    <source>
        <dbReference type="ARBA" id="ARBA00022598"/>
    </source>
</evidence>
<dbReference type="PANTHER" id="PTHR18866">
    <property type="entry name" value="CARBOXYLASE:PYRUVATE/ACETYL-COA/PROPIONYL-COA CARBOXYLASE"/>
    <property type="match status" value="1"/>
</dbReference>
<dbReference type="SMART" id="SM00878">
    <property type="entry name" value="Biotin_carb_C"/>
    <property type="match status" value="1"/>
</dbReference>
<keyword evidence="4 6" id="KW-0067">ATP-binding</keyword>
<evidence type="ECO:0000256" key="5">
    <source>
        <dbReference type="ARBA" id="ARBA00023267"/>
    </source>
</evidence>
<dbReference type="GO" id="GO:0046872">
    <property type="term" value="F:metal ion binding"/>
    <property type="evidence" value="ECO:0007669"/>
    <property type="project" value="InterPro"/>
</dbReference>
<dbReference type="SUPFAM" id="SSF51246">
    <property type="entry name" value="Rudiment single hybrid motif"/>
    <property type="match status" value="1"/>
</dbReference>
<evidence type="ECO:0000259" key="7">
    <source>
        <dbReference type="PROSITE" id="PS50975"/>
    </source>
</evidence>
<dbReference type="InterPro" id="IPR011761">
    <property type="entry name" value="ATP-grasp"/>
</dbReference>
<dbReference type="GO" id="GO:0005524">
    <property type="term" value="F:ATP binding"/>
    <property type="evidence" value="ECO:0007669"/>
    <property type="project" value="UniProtKB-UniRule"/>
</dbReference>
<dbReference type="Proteomes" id="UP001153714">
    <property type="component" value="Chromosome 10"/>
</dbReference>
<organism evidence="9 10">
    <name type="scientific">Diatraea saccharalis</name>
    <name type="common">sugarcane borer</name>
    <dbReference type="NCBI Taxonomy" id="40085"/>
    <lineage>
        <taxon>Eukaryota</taxon>
        <taxon>Metazoa</taxon>
        <taxon>Ecdysozoa</taxon>
        <taxon>Arthropoda</taxon>
        <taxon>Hexapoda</taxon>
        <taxon>Insecta</taxon>
        <taxon>Pterygota</taxon>
        <taxon>Neoptera</taxon>
        <taxon>Endopterygota</taxon>
        <taxon>Lepidoptera</taxon>
        <taxon>Glossata</taxon>
        <taxon>Ditrysia</taxon>
        <taxon>Pyraloidea</taxon>
        <taxon>Crambidae</taxon>
        <taxon>Crambinae</taxon>
        <taxon>Diatraea</taxon>
    </lineage>
</organism>
<dbReference type="SUPFAM" id="SSF56059">
    <property type="entry name" value="Glutathione synthetase ATP-binding domain-like"/>
    <property type="match status" value="1"/>
</dbReference>
<dbReference type="PANTHER" id="PTHR18866:SF33">
    <property type="entry name" value="METHYLCROTONOYL-COA CARBOXYLASE SUBUNIT ALPHA, MITOCHONDRIAL-RELATED"/>
    <property type="match status" value="1"/>
</dbReference>
<keyword evidence="10" id="KW-1185">Reference proteome</keyword>
<dbReference type="FunFam" id="3.30.470.20:FF:000028">
    <property type="entry name" value="Methylcrotonoyl-CoA carboxylase subunit alpha, mitochondrial"/>
    <property type="match status" value="1"/>
</dbReference>
<dbReference type="InterPro" id="IPR050856">
    <property type="entry name" value="Biotin_carboxylase_complex"/>
</dbReference>
<dbReference type="GO" id="GO:0004485">
    <property type="term" value="F:methylcrotonoyl-CoA carboxylase activity"/>
    <property type="evidence" value="ECO:0007669"/>
    <property type="project" value="TreeGrafter"/>
</dbReference>
<dbReference type="InterPro" id="IPR005482">
    <property type="entry name" value="Biotin_COase_C"/>
</dbReference>
<evidence type="ECO:0008006" key="11">
    <source>
        <dbReference type="Google" id="ProtNLM"/>
    </source>
</evidence>
<accession>A0A9P0C2Y8</accession>
<dbReference type="Gene3D" id="3.30.470.20">
    <property type="entry name" value="ATP-grasp fold, B domain"/>
    <property type="match status" value="1"/>
</dbReference>
<evidence type="ECO:0000256" key="6">
    <source>
        <dbReference type="PROSITE-ProRule" id="PRU00409"/>
    </source>
</evidence>
<dbReference type="AlphaFoldDB" id="A0A9P0C2Y8"/>
<evidence type="ECO:0000259" key="8">
    <source>
        <dbReference type="PROSITE" id="PS50979"/>
    </source>
</evidence>
<proteinExistence type="predicted"/>
<gene>
    <name evidence="9" type="ORF">DIATSA_LOCUS1164</name>
</gene>
<dbReference type="SUPFAM" id="SSF52440">
    <property type="entry name" value="PreATP-grasp domain"/>
    <property type="match status" value="1"/>
</dbReference>
<dbReference type="InterPro" id="IPR016185">
    <property type="entry name" value="PreATP-grasp_dom_sf"/>
</dbReference>
<evidence type="ECO:0000313" key="10">
    <source>
        <dbReference type="Proteomes" id="UP001153714"/>
    </source>
</evidence>
<dbReference type="InterPro" id="IPR005481">
    <property type="entry name" value="BC-like_N"/>
</dbReference>
<dbReference type="InterPro" id="IPR005479">
    <property type="entry name" value="CPAse_ATP-bd"/>
</dbReference>
<reference evidence="9" key="2">
    <citation type="submission" date="2022-10" db="EMBL/GenBank/DDBJ databases">
        <authorList>
            <consortium name="ENA_rothamsted_submissions"/>
            <consortium name="culmorum"/>
            <person name="King R."/>
        </authorList>
    </citation>
    <scope>NUCLEOTIDE SEQUENCE</scope>
</reference>
<dbReference type="GO" id="GO:0005739">
    <property type="term" value="C:mitochondrion"/>
    <property type="evidence" value="ECO:0007669"/>
    <property type="project" value="TreeGrafter"/>
</dbReference>
<dbReference type="EMBL" id="OU893341">
    <property type="protein sequence ID" value="CAH0747316.1"/>
    <property type="molecule type" value="Genomic_DNA"/>
</dbReference>